<protein>
    <submittedName>
        <fullName evidence="2">Flp pilus assembly protein TadB</fullName>
    </submittedName>
</protein>
<name>A0A9X1CKS7_9BACI</name>
<evidence type="ECO:0000313" key="3">
    <source>
        <dbReference type="Proteomes" id="UP001138793"/>
    </source>
</evidence>
<keyword evidence="1" id="KW-0472">Membrane</keyword>
<dbReference type="RefSeq" id="WP_149476719.1">
    <property type="nucleotide sequence ID" value="NZ_JAGGMB010000019.1"/>
</dbReference>
<comment type="caution">
    <text evidence="2">The sequence shown here is derived from an EMBL/GenBank/DDBJ whole genome shotgun (WGS) entry which is preliminary data.</text>
</comment>
<proteinExistence type="predicted"/>
<sequence>MNIGFQKHPILFTNKKIKVLQLSNNRREVAPMKTIIKQIIIASVLIAIVVTLKNTVGFSTLVDNFAILFFVLLGCWFTYKNYKKRDKD</sequence>
<keyword evidence="1" id="KW-0812">Transmembrane</keyword>
<gene>
    <name evidence="2" type="ORF">J2Z64_004007</name>
</gene>
<accession>A0A9X1CKS7</accession>
<evidence type="ECO:0000256" key="1">
    <source>
        <dbReference type="SAM" id="Phobius"/>
    </source>
</evidence>
<evidence type="ECO:0000313" key="2">
    <source>
        <dbReference type="EMBL" id="MBP2079708.1"/>
    </source>
</evidence>
<dbReference type="AlphaFoldDB" id="A0A9X1CKS7"/>
<feature type="transmembrane region" description="Helical" evidence="1">
    <location>
        <begin position="58"/>
        <end position="79"/>
    </location>
</feature>
<keyword evidence="3" id="KW-1185">Reference proteome</keyword>
<dbReference type="OrthoDB" id="3010330at2"/>
<dbReference type="Proteomes" id="UP001138793">
    <property type="component" value="Unassembled WGS sequence"/>
</dbReference>
<feature type="transmembrane region" description="Helical" evidence="1">
    <location>
        <begin position="35"/>
        <end position="52"/>
    </location>
</feature>
<organism evidence="2 3">
    <name type="scientific">Oceanobacillus polygoni</name>
    <dbReference type="NCBI Taxonomy" id="1235259"/>
    <lineage>
        <taxon>Bacteria</taxon>
        <taxon>Bacillati</taxon>
        <taxon>Bacillota</taxon>
        <taxon>Bacilli</taxon>
        <taxon>Bacillales</taxon>
        <taxon>Bacillaceae</taxon>
        <taxon>Oceanobacillus</taxon>
    </lineage>
</organism>
<keyword evidence="1" id="KW-1133">Transmembrane helix</keyword>
<reference evidence="2" key="1">
    <citation type="submission" date="2021-03" db="EMBL/GenBank/DDBJ databases">
        <title>Genomic Encyclopedia of Type Strains, Phase IV (KMG-IV): sequencing the most valuable type-strain genomes for metagenomic binning, comparative biology and taxonomic classification.</title>
        <authorList>
            <person name="Goeker M."/>
        </authorList>
    </citation>
    <scope>NUCLEOTIDE SEQUENCE</scope>
    <source>
        <strain evidence="2">DSM 107338</strain>
    </source>
</reference>
<dbReference type="EMBL" id="JAGGMB010000019">
    <property type="protein sequence ID" value="MBP2079708.1"/>
    <property type="molecule type" value="Genomic_DNA"/>
</dbReference>